<evidence type="ECO:0000313" key="1">
    <source>
        <dbReference type="EMBL" id="SUZ53645.1"/>
    </source>
</evidence>
<dbReference type="AlphaFoldDB" id="A0A381NGD9"/>
<gene>
    <name evidence="1" type="ORF">METZ01_LOCUS6499</name>
</gene>
<accession>A0A381NGD9</accession>
<dbReference type="EMBL" id="UINC01000341">
    <property type="protein sequence ID" value="SUZ53645.1"/>
    <property type="molecule type" value="Genomic_DNA"/>
</dbReference>
<proteinExistence type="predicted"/>
<organism evidence="1">
    <name type="scientific">marine metagenome</name>
    <dbReference type="NCBI Taxonomy" id="408172"/>
    <lineage>
        <taxon>unclassified sequences</taxon>
        <taxon>metagenomes</taxon>
        <taxon>ecological metagenomes</taxon>
    </lineage>
</organism>
<sequence length="33" mass="4024">MFHLGYYWWLVGITNIYQNLGDLTRSGDFTWRV</sequence>
<reference evidence="1" key="1">
    <citation type="submission" date="2018-05" db="EMBL/GenBank/DDBJ databases">
        <authorList>
            <person name="Lanie J.A."/>
            <person name="Ng W.-L."/>
            <person name="Kazmierczak K.M."/>
            <person name="Andrzejewski T.M."/>
            <person name="Davidsen T.M."/>
            <person name="Wayne K.J."/>
            <person name="Tettelin H."/>
            <person name="Glass J.I."/>
            <person name="Rusch D."/>
            <person name="Podicherti R."/>
            <person name="Tsui H.-C.T."/>
            <person name="Winkler M.E."/>
        </authorList>
    </citation>
    <scope>NUCLEOTIDE SEQUENCE</scope>
</reference>
<feature type="non-terminal residue" evidence="1">
    <location>
        <position position="33"/>
    </location>
</feature>
<name>A0A381NGD9_9ZZZZ</name>
<protein>
    <submittedName>
        <fullName evidence="1">Uncharacterized protein</fullName>
    </submittedName>
</protein>